<feature type="domain" description="Peptidase M3A/M3B catalytic" evidence="10">
    <location>
        <begin position="346"/>
        <end position="451"/>
    </location>
</feature>
<keyword evidence="9" id="KW-0732">Signal</keyword>
<feature type="signal peptide" evidence="9">
    <location>
        <begin position="1"/>
        <end position="18"/>
    </location>
</feature>
<reference evidence="11 12" key="1">
    <citation type="submission" date="2024-03" db="EMBL/GenBank/DDBJ databases">
        <title>Aureococcus anophagefferens CCMP1851 and Kratosvirus quantuckense: Draft genome of a second virus-susceptible host strain in the model system.</title>
        <authorList>
            <person name="Chase E."/>
            <person name="Truchon A.R."/>
            <person name="Schepens W."/>
            <person name="Wilhelm S.W."/>
        </authorList>
    </citation>
    <scope>NUCLEOTIDE SEQUENCE [LARGE SCALE GENOMIC DNA]</scope>
    <source>
        <strain evidence="11 12">CCMP1851</strain>
    </source>
</reference>
<sequence length="488" mass="50845">MRAGLASLLLGLARPMSALSARASLACPHLKLNFEASASEIAAKSAALVAGLDAAVARIASGDSGDAGGTGSARRTPSPRRPRRSACPRSSRPATPTLRARAAKRALIDAFQRAHGDAGVYAALRAQAPATRGGPRRSGATSRSSKPTGWAWAARAGDVAAVRAELGQLCAAFEQAINVDASYVTFAEAELAGLSPAAIAALPSSDGRATLRRVPEGADADARAPELRLAGDAEARHGRGPVQRLLEKKRLEHPGAARVDAWDVAYYSRQIKADLGIDEESLKPFFPMDRVVPAAIRALAGVLGFSVDGPLADARLWHEDVDLYAIRDGATMVVPLRPAAGESPNACAVLGNMGDAAGFMRFREVETLLHELGHVFHALAGDAKPAILSWAWPMVPWPGGVEMDFLEVPSMLCQQWVYAAPMLAKLAAAAGGSEIPAGVVAFARAATCARASATRATCPSDSGATMIANFAGRPPNEDAYFKRAGVEA</sequence>
<evidence type="ECO:0000259" key="10">
    <source>
        <dbReference type="Pfam" id="PF01432"/>
    </source>
</evidence>
<feature type="region of interest" description="Disordered" evidence="8">
    <location>
        <begin position="128"/>
        <end position="150"/>
    </location>
</feature>
<evidence type="ECO:0000313" key="11">
    <source>
        <dbReference type="EMBL" id="KAK7250205.1"/>
    </source>
</evidence>
<dbReference type="PANTHER" id="PTHR11804:SF82">
    <property type="entry name" value="THIMET OLIGOPEPTIDASE-RELATED"/>
    <property type="match status" value="1"/>
</dbReference>
<evidence type="ECO:0000256" key="1">
    <source>
        <dbReference type="ARBA" id="ARBA00006040"/>
    </source>
</evidence>
<dbReference type="InterPro" id="IPR045090">
    <property type="entry name" value="Pept_M3A_M3B"/>
</dbReference>
<feature type="chain" id="PRO_5045676300" evidence="9">
    <location>
        <begin position="19"/>
        <end position="488"/>
    </location>
</feature>
<comment type="similarity">
    <text evidence="1 7">Belongs to the peptidase M3 family.</text>
</comment>
<dbReference type="Gene3D" id="3.40.390.10">
    <property type="entry name" value="Collagenase (Catalytic Domain)"/>
    <property type="match status" value="1"/>
</dbReference>
<evidence type="ECO:0000256" key="7">
    <source>
        <dbReference type="RuleBase" id="RU003435"/>
    </source>
</evidence>
<evidence type="ECO:0000313" key="12">
    <source>
        <dbReference type="Proteomes" id="UP001363151"/>
    </source>
</evidence>
<evidence type="ECO:0000256" key="6">
    <source>
        <dbReference type="ARBA" id="ARBA00023049"/>
    </source>
</evidence>
<evidence type="ECO:0000256" key="8">
    <source>
        <dbReference type="SAM" id="MobiDB-lite"/>
    </source>
</evidence>
<dbReference type="SUPFAM" id="SSF55486">
    <property type="entry name" value="Metalloproteases ('zincins'), catalytic domain"/>
    <property type="match status" value="1"/>
</dbReference>
<gene>
    <name evidence="11" type="primary">PRD1</name>
    <name evidence="11" type="ORF">SO694_000066115</name>
</gene>
<keyword evidence="2 7" id="KW-0645">Protease</keyword>
<keyword evidence="6 7" id="KW-0482">Metalloprotease</keyword>
<dbReference type="Gene3D" id="1.10.1370.10">
    <property type="entry name" value="Neurolysin, domain 3"/>
    <property type="match status" value="1"/>
</dbReference>
<evidence type="ECO:0000256" key="4">
    <source>
        <dbReference type="ARBA" id="ARBA00022801"/>
    </source>
</evidence>
<dbReference type="InterPro" id="IPR001567">
    <property type="entry name" value="Pept_M3A_M3B_dom"/>
</dbReference>
<feature type="domain" description="Peptidase M3A/M3B catalytic" evidence="10">
    <location>
        <begin position="252"/>
        <end position="329"/>
    </location>
</feature>
<accession>A0ABR1GAG1</accession>
<dbReference type="Gene3D" id="1.10.1370.40">
    <property type="match status" value="1"/>
</dbReference>
<keyword evidence="12" id="KW-1185">Reference proteome</keyword>
<dbReference type="Pfam" id="PF01432">
    <property type="entry name" value="Peptidase_M3"/>
    <property type="match status" value="2"/>
</dbReference>
<evidence type="ECO:0000256" key="5">
    <source>
        <dbReference type="ARBA" id="ARBA00022833"/>
    </source>
</evidence>
<feature type="compositionally biased region" description="Low complexity" evidence="8">
    <location>
        <begin position="87"/>
        <end position="99"/>
    </location>
</feature>
<dbReference type="InterPro" id="IPR024079">
    <property type="entry name" value="MetalloPept_cat_dom_sf"/>
</dbReference>
<feature type="region of interest" description="Disordered" evidence="8">
    <location>
        <begin position="61"/>
        <end position="99"/>
    </location>
</feature>
<dbReference type="EMBL" id="JBBJCI010000038">
    <property type="protein sequence ID" value="KAK7250205.1"/>
    <property type="molecule type" value="Genomic_DNA"/>
</dbReference>
<dbReference type="Proteomes" id="UP001363151">
    <property type="component" value="Unassembled WGS sequence"/>
</dbReference>
<comment type="caution">
    <text evidence="11">The sequence shown here is derived from an EMBL/GenBank/DDBJ whole genome shotgun (WGS) entry which is preliminary data.</text>
</comment>
<evidence type="ECO:0000256" key="3">
    <source>
        <dbReference type="ARBA" id="ARBA00022723"/>
    </source>
</evidence>
<keyword evidence="5 7" id="KW-0862">Zinc</keyword>
<keyword evidence="4 7" id="KW-0378">Hydrolase</keyword>
<feature type="compositionally biased region" description="Basic residues" evidence="8">
    <location>
        <begin position="77"/>
        <end position="86"/>
    </location>
</feature>
<organism evidence="11 12">
    <name type="scientific">Aureococcus anophagefferens</name>
    <name type="common">Harmful bloom alga</name>
    <dbReference type="NCBI Taxonomy" id="44056"/>
    <lineage>
        <taxon>Eukaryota</taxon>
        <taxon>Sar</taxon>
        <taxon>Stramenopiles</taxon>
        <taxon>Ochrophyta</taxon>
        <taxon>Pelagophyceae</taxon>
        <taxon>Pelagomonadales</taxon>
        <taxon>Pelagomonadaceae</taxon>
        <taxon>Aureococcus</taxon>
    </lineage>
</organism>
<evidence type="ECO:0000256" key="2">
    <source>
        <dbReference type="ARBA" id="ARBA00022670"/>
    </source>
</evidence>
<keyword evidence="3 7" id="KW-0479">Metal-binding</keyword>
<proteinExistence type="inferred from homology"/>
<dbReference type="PANTHER" id="PTHR11804">
    <property type="entry name" value="PROTEASE M3 THIMET OLIGOPEPTIDASE-RELATED"/>
    <property type="match status" value="1"/>
</dbReference>
<protein>
    <submittedName>
        <fullName evidence="11">Metalloendopeptidase</fullName>
    </submittedName>
</protein>
<evidence type="ECO:0000256" key="9">
    <source>
        <dbReference type="SAM" id="SignalP"/>
    </source>
</evidence>
<dbReference type="InterPro" id="IPR024077">
    <property type="entry name" value="Neurolysin/TOP_dom2"/>
</dbReference>
<comment type="cofactor">
    <cofactor evidence="7">
        <name>Zn(2+)</name>
        <dbReference type="ChEBI" id="CHEBI:29105"/>
    </cofactor>
    <text evidence="7">Binds 1 zinc ion.</text>
</comment>
<name>A0ABR1GAG1_AURAN</name>